<protein>
    <submittedName>
        <fullName evidence="2">Uncharacterized protein</fullName>
    </submittedName>
</protein>
<dbReference type="HOGENOM" id="CLU_2958368_0_0_12"/>
<organism evidence="2 3">
    <name type="scientific">Sphaerochaeta globosa (strain ATCC BAA-1886 / DSM 22777 / Buddy)</name>
    <name type="common">Spirochaeta sp. (strain Buddy)</name>
    <dbReference type="NCBI Taxonomy" id="158189"/>
    <lineage>
        <taxon>Bacteria</taxon>
        <taxon>Pseudomonadati</taxon>
        <taxon>Spirochaetota</taxon>
        <taxon>Spirochaetia</taxon>
        <taxon>Spirochaetales</taxon>
        <taxon>Sphaerochaetaceae</taxon>
        <taxon>Sphaerochaeta</taxon>
    </lineage>
</organism>
<reference evidence="3" key="1">
    <citation type="submission" date="2011-02" db="EMBL/GenBank/DDBJ databases">
        <title>Complete sequence of Spirochaeta sp. Buddy.</title>
        <authorList>
            <person name="Lucas S."/>
            <person name="Copeland A."/>
            <person name="Lapidus A."/>
            <person name="Cheng J.-F."/>
            <person name="Goodwin L."/>
            <person name="Pitluck S."/>
            <person name="Zeytun A."/>
            <person name="Detter J.C."/>
            <person name="Han C."/>
            <person name="Tapia R."/>
            <person name="Land M."/>
            <person name="Hauser L."/>
            <person name="Kyrpides N."/>
            <person name="Ivanova N."/>
            <person name="Mikhailova N."/>
            <person name="Pagani I."/>
            <person name="Ritalahti K.M."/>
            <person name="Loeffler F.E."/>
            <person name="Woyke T."/>
        </authorList>
    </citation>
    <scope>NUCLEOTIDE SEQUENCE [LARGE SCALE GENOMIC DNA]</scope>
    <source>
        <strain evidence="3">ATCC BAA-1886 / DSM 22777 / Buddy</strain>
    </source>
</reference>
<dbReference type="STRING" id="158189.SpiBuddy_0191"/>
<keyword evidence="3" id="KW-1185">Reference proteome</keyword>
<evidence type="ECO:0000256" key="1">
    <source>
        <dbReference type="SAM" id="MobiDB-lite"/>
    </source>
</evidence>
<feature type="region of interest" description="Disordered" evidence="1">
    <location>
        <begin position="1"/>
        <end position="28"/>
    </location>
</feature>
<dbReference type="AlphaFoldDB" id="F0RXI2"/>
<accession>F0RXI2</accession>
<proteinExistence type="predicted"/>
<evidence type="ECO:0000313" key="2">
    <source>
        <dbReference type="EMBL" id="ADY12032.1"/>
    </source>
</evidence>
<dbReference type="KEGG" id="sbu:SpiBuddy_0191"/>
<name>F0RXI2_SPHGB</name>
<evidence type="ECO:0000313" key="3">
    <source>
        <dbReference type="Proteomes" id="UP000008466"/>
    </source>
</evidence>
<dbReference type="Proteomes" id="UP000008466">
    <property type="component" value="Chromosome"/>
</dbReference>
<dbReference type="EMBL" id="CP002541">
    <property type="protein sequence ID" value="ADY12032.1"/>
    <property type="molecule type" value="Genomic_DNA"/>
</dbReference>
<sequence length="59" mass="6607">MPQAIPWKEEERLPDNLPAAQQGSKETRSLVLLEGRKAGIGTTSKKPTEKSVFLYVMHL</sequence>
<dbReference type="RefSeq" id="WP_013605885.1">
    <property type="nucleotide sequence ID" value="NC_015152.1"/>
</dbReference>
<gene>
    <name evidence="2" type="ordered locus">SpiBuddy_0191</name>
</gene>